<evidence type="ECO:0000259" key="3">
    <source>
        <dbReference type="PROSITE" id="PS50989"/>
    </source>
</evidence>
<dbReference type="InterPro" id="IPR000438">
    <property type="entry name" value="Acetyl_CoA_COase_Trfase_b_su"/>
</dbReference>
<dbReference type="PROSITE" id="PS50980">
    <property type="entry name" value="COA_CT_NTER"/>
    <property type="match status" value="1"/>
</dbReference>
<accession>A0ABQ6JTQ7</accession>
<dbReference type="InterPro" id="IPR034733">
    <property type="entry name" value="AcCoA_carboxyl_beta"/>
</dbReference>
<name>A0ABQ6JTQ7_9MICO</name>
<dbReference type="InterPro" id="IPR029044">
    <property type="entry name" value="Nucleotide-diphossugar_trans"/>
</dbReference>
<evidence type="ECO:0000313" key="5">
    <source>
        <dbReference type="Proteomes" id="UP001157069"/>
    </source>
</evidence>
<dbReference type="InterPro" id="IPR051047">
    <property type="entry name" value="AccD/PCCB"/>
</dbReference>
<dbReference type="Gene3D" id="3.90.550.10">
    <property type="entry name" value="Spore Coat Polysaccharide Biosynthesis Protein SpsA, Chain A"/>
    <property type="match status" value="1"/>
</dbReference>
<dbReference type="SUPFAM" id="SSF53448">
    <property type="entry name" value="Nucleotide-diphospho-sugar transferases"/>
    <property type="match status" value="1"/>
</dbReference>
<dbReference type="Pfam" id="PF01039">
    <property type="entry name" value="Carboxyl_trans"/>
    <property type="match status" value="1"/>
</dbReference>
<reference evidence="5" key="1">
    <citation type="journal article" date="2019" name="Int. J. Syst. Evol. Microbiol.">
        <title>The Global Catalogue of Microorganisms (GCM) 10K type strain sequencing project: providing services to taxonomists for standard genome sequencing and annotation.</title>
        <authorList>
            <consortium name="The Broad Institute Genomics Platform"/>
            <consortium name="The Broad Institute Genome Sequencing Center for Infectious Disease"/>
            <person name="Wu L."/>
            <person name="Ma J."/>
        </authorList>
    </citation>
    <scope>NUCLEOTIDE SEQUENCE [LARGE SCALE GENOMIC DNA]</scope>
    <source>
        <strain evidence="5">NBRC 108755</strain>
    </source>
</reference>
<dbReference type="CDD" id="cd06442">
    <property type="entry name" value="DPM1_like"/>
    <property type="match status" value="1"/>
</dbReference>
<dbReference type="PANTHER" id="PTHR43842:SF2">
    <property type="entry name" value="PROPIONYL-COA CARBOXYLASE BETA CHAIN, MITOCHONDRIAL"/>
    <property type="match status" value="1"/>
</dbReference>
<dbReference type="SUPFAM" id="SSF52096">
    <property type="entry name" value="ClpP/crotonase"/>
    <property type="match status" value="2"/>
</dbReference>
<dbReference type="Gene3D" id="3.90.226.10">
    <property type="entry name" value="2-enoyl-CoA Hydratase, Chain A, domain 1"/>
    <property type="match status" value="2"/>
</dbReference>
<dbReference type="InterPro" id="IPR011763">
    <property type="entry name" value="COA_CT_C"/>
</dbReference>
<feature type="domain" description="CoA carboxyltransferase N-terminal" evidence="2">
    <location>
        <begin position="291"/>
        <end position="547"/>
    </location>
</feature>
<protein>
    <recommendedName>
        <fullName evidence="6">Methylmalonyl-CoA carboxyltransferase</fullName>
    </recommendedName>
</protein>
<evidence type="ECO:0000256" key="1">
    <source>
        <dbReference type="ARBA" id="ARBA00022679"/>
    </source>
</evidence>
<proteinExistence type="predicted"/>
<gene>
    <name evidence="4" type="ORF">GCM10025869_05840</name>
</gene>
<dbReference type="InterPro" id="IPR001173">
    <property type="entry name" value="Glyco_trans_2-like"/>
</dbReference>
<sequence>MASVRTPRPGRVLVVTPTYDEVENLAATVAALRASGAECDILVVDDASPDGTGELADRLAASDPGLHVLHRATKDGLGRAYLAGFDWARARGYDVIVEFDADGSHPASALPAMLRALEADAATGLVIGSRWVPGGALVDWPAYRRRLSKSANAYARIALRLPVRDVTAGYRAYRAEVLEQVAHQVVDSRGYCFQIDLTIRTHDAGWRIREVPITFTERRAGASKMSGGVVVEAMWRVTVWAIARLVRRTRPRVLPKHPPRVLSDRTTPSRMRVTDRLNAVTDETAARDLTTAGKLADLKVRYHEAVTASGEAAIAKQHAKGKKTARERIEQLLDQGSFVELDEFVRHRTHAFGMESKRPYGDAVVTGTGTIHGRQVAVYAQDFTIFGGSLGEVAGEKIIKVMELALKTGVPIIGMLDSGGARIQEGVVALGKYGEIFRLNTASSGVIPQISIILGPAAGGAVYGPALTDFVIMVDKTSQMFVTGPDVIRTVTGEDVGMEELGGALTHSSRTGVSHYLASDEDDALDYARTLVSFLPDNNQAELPVYESETELEVNDSDRRLNTIIPDSPNQPYDVLEVIERIVDGGDFLEVQALFAPNIVIGFARIEGRSVGIIANQPNAMAGTLNIDAGEKAARFVRFCDAFSIPIITIVDVPGYLPGTDQEWTGVIRRGAKLLYAYAEATVPLVTVITRKAYGGAYIVMGSKQLGADLNYAWPTAEIAVMGGQGAVNILYRNELKEAEAAGRDIAEVRTQLANEYTYNVASPFLAAERGELDGIIEPAATRLVIIKALRALRTKRAALPAKKHGNIPL</sequence>
<organism evidence="4 5">
    <name type="scientific">Homoserinibacter gongjuensis</name>
    <dbReference type="NCBI Taxonomy" id="1162968"/>
    <lineage>
        <taxon>Bacteria</taxon>
        <taxon>Bacillati</taxon>
        <taxon>Actinomycetota</taxon>
        <taxon>Actinomycetes</taxon>
        <taxon>Micrococcales</taxon>
        <taxon>Microbacteriaceae</taxon>
        <taxon>Homoserinibacter</taxon>
    </lineage>
</organism>
<dbReference type="InterPro" id="IPR029045">
    <property type="entry name" value="ClpP/crotonase-like_dom_sf"/>
</dbReference>
<evidence type="ECO:0008006" key="6">
    <source>
        <dbReference type="Google" id="ProtNLM"/>
    </source>
</evidence>
<dbReference type="Proteomes" id="UP001157069">
    <property type="component" value="Unassembled WGS sequence"/>
</dbReference>
<dbReference type="PRINTS" id="PR01070">
    <property type="entry name" value="ACCCTRFRASEB"/>
</dbReference>
<comment type="caution">
    <text evidence="4">The sequence shown here is derived from an EMBL/GenBank/DDBJ whole genome shotgun (WGS) entry which is preliminary data.</text>
</comment>
<dbReference type="PROSITE" id="PS50989">
    <property type="entry name" value="COA_CT_CTER"/>
    <property type="match status" value="1"/>
</dbReference>
<evidence type="ECO:0000313" key="4">
    <source>
        <dbReference type="EMBL" id="GMA90055.1"/>
    </source>
</evidence>
<dbReference type="InterPro" id="IPR039528">
    <property type="entry name" value="DPM1-like"/>
</dbReference>
<dbReference type="EMBL" id="BSVA01000001">
    <property type="protein sequence ID" value="GMA90055.1"/>
    <property type="molecule type" value="Genomic_DNA"/>
</dbReference>
<dbReference type="InterPro" id="IPR011762">
    <property type="entry name" value="COA_CT_N"/>
</dbReference>
<dbReference type="Pfam" id="PF00535">
    <property type="entry name" value="Glycos_transf_2"/>
    <property type="match status" value="1"/>
</dbReference>
<feature type="domain" description="CoA carboxyltransferase C-terminal" evidence="3">
    <location>
        <begin position="556"/>
        <end position="805"/>
    </location>
</feature>
<dbReference type="PANTHER" id="PTHR43842">
    <property type="entry name" value="PROPIONYL-COA CARBOXYLASE BETA CHAIN"/>
    <property type="match status" value="1"/>
</dbReference>
<keyword evidence="1" id="KW-0808">Transferase</keyword>
<evidence type="ECO:0000259" key="2">
    <source>
        <dbReference type="PROSITE" id="PS50980"/>
    </source>
</evidence>
<keyword evidence="5" id="KW-1185">Reference proteome</keyword>